<dbReference type="EMBL" id="FNOP01000003">
    <property type="protein sequence ID" value="SDW58754.1"/>
    <property type="molecule type" value="Genomic_DNA"/>
</dbReference>
<dbReference type="NCBIfam" id="TIGR01863">
    <property type="entry name" value="cas_Csd1"/>
    <property type="match status" value="1"/>
</dbReference>
<organism evidence="1 2">
    <name type="scientific">Acidaminococcus fermentans</name>
    <dbReference type="NCBI Taxonomy" id="905"/>
    <lineage>
        <taxon>Bacteria</taxon>
        <taxon>Bacillati</taxon>
        <taxon>Bacillota</taxon>
        <taxon>Negativicutes</taxon>
        <taxon>Acidaminococcales</taxon>
        <taxon>Acidaminococcaceae</taxon>
        <taxon>Acidaminococcus</taxon>
    </lineage>
</organism>
<gene>
    <name evidence="1" type="ORF">SAMN05216495_1035</name>
</gene>
<dbReference type="RefSeq" id="WP_074704629.1">
    <property type="nucleotide sequence ID" value="NZ_FNOP01000003.1"/>
</dbReference>
<evidence type="ECO:0000313" key="1">
    <source>
        <dbReference type="EMBL" id="SDW58754.1"/>
    </source>
</evidence>
<sequence>MILQALVRYYETLLKQGKVEEPGWSVAKVSAEIQLDEEGKLLGILSLRNEVQRGKKTALIDSLLQVPEVFKRSSGVRPNFLYDNSSYFFGVDGKGKPKRSLQCFEASRAFHHQLLDGCDSPVARGILKFFDSWQPEKAEENPVFQQNRDAIVGASGLVFAVNGQEAQKDPEIRRRWMEYKKEGGGENSEKGQCLVTDKVAEIALIHPNIKNVRGAQSSGAALVSFNAPSLESFGHADDQGLNAPVSEYAAFAYTTALNQLIREGNSLLCGDTTVVFWAQSAEPLYQQVYMNFLNSSGTGENREQTVKAVLDKMLQGVAADVDGITLSPDEPFYVLGLAPNAARLSVRFFWQNTFGVTLQHLQKHQKRLEIVQPSWEQASFLPLWRLLKESVNPNATKSQASPLLAGSLLRSILQDTPYPEAMYRQFLLRIKADSGDGKISYPRAAFVKAYLLKNHQEKWGGEITMNVNENCKAVPYVLGRMFAVLEGLQQDSSEVSATIKDRYFNAACATPGAVFPVLLKLANAHLNKLNRTNKGLAVIAQKKLGSLMEKITVPDEGNPIPSRLTLDEQGMFILGYYQETQARYTKKEEQA</sequence>
<dbReference type="Pfam" id="PF09709">
    <property type="entry name" value="Cas_Csd1"/>
    <property type="match status" value="1"/>
</dbReference>
<name>A0A1H2UT50_ACIFE</name>
<dbReference type="Proteomes" id="UP000182379">
    <property type="component" value="Unassembled WGS sequence"/>
</dbReference>
<dbReference type="CDD" id="cd09757">
    <property type="entry name" value="Cas8c_I-C"/>
    <property type="match status" value="1"/>
</dbReference>
<accession>A0A1H2UT50</accession>
<proteinExistence type="predicted"/>
<dbReference type="AlphaFoldDB" id="A0A1H2UT50"/>
<dbReference type="InterPro" id="IPR010144">
    <property type="entry name" value="CRISPR-assoc_prot_Csd1-typ"/>
</dbReference>
<comment type="caution">
    <text evidence="1">The sequence shown here is derived from an EMBL/GenBank/DDBJ whole genome shotgun (WGS) entry which is preliminary data.</text>
</comment>
<protein>
    <submittedName>
        <fullName evidence="1">CRISPR-associated protein Csd1</fullName>
    </submittedName>
</protein>
<reference evidence="1 2" key="1">
    <citation type="submission" date="2016-10" db="EMBL/GenBank/DDBJ databases">
        <authorList>
            <person name="Varghese N."/>
            <person name="Submissions S."/>
        </authorList>
    </citation>
    <scope>NUCLEOTIDE SEQUENCE [LARGE SCALE GENOMIC DNA]</scope>
    <source>
        <strain evidence="1 2">WCC6</strain>
    </source>
</reference>
<evidence type="ECO:0000313" key="2">
    <source>
        <dbReference type="Proteomes" id="UP000182379"/>
    </source>
</evidence>